<dbReference type="EMBL" id="CAJJDP010000085">
    <property type="protein sequence ID" value="CAD8185704.1"/>
    <property type="molecule type" value="Genomic_DNA"/>
</dbReference>
<dbReference type="GO" id="GO:0004813">
    <property type="term" value="F:alanine-tRNA ligase activity"/>
    <property type="evidence" value="ECO:0007669"/>
    <property type="project" value="UniProtKB-EC"/>
</dbReference>
<evidence type="ECO:0000256" key="9">
    <source>
        <dbReference type="ARBA" id="ARBA00022840"/>
    </source>
</evidence>
<dbReference type="PANTHER" id="PTHR11777:SF9">
    <property type="entry name" value="ALANINE--TRNA LIGASE, CYTOPLASMIC"/>
    <property type="match status" value="1"/>
</dbReference>
<keyword evidence="4" id="KW-0820">tRNA-binding</keyword>
<dbReference type="GO" id="GO:0005739">
    <property type="term" value="C:mitochondrion"/>
    <property type="evidence" value="ECO:0007669"/>
    <property type="project" value="TreeGrafter"/>
</dbReference>
<keyword evidence="6" id="KW-0479">Metal-binding</keyword>
<evidence type="ECO:0000313" key="14">
    <source>
        <dbReference type="EMBL" id="CAD8185704.1"/>
    </source>
</evidence>
<evidence type="ECO:0000256" key="12">
    <source>
        <dbReference type="ARBA" id="ARBA00023146"/>
    </source>
</evidence>
<evidence type="ECO:0000256" key="2">
    <source>
        <dbReference type="ARBA" id="ARBA00013168"/>
    </source>
</evidence>
<dbReference type="EC" id="6.1.1.7" evidence="2"/>
<dbReference type="InterPro" id="IPR018164">
    <property type="entry name" value="Ala-tRNA-synth_IIc_N"/>
</dbReference>
<organism evidence="14 15">
    <name type="scientific">Paramecium octaurelia</name>
    <dbReference type="NCBI Taxonomy" id="43137"/>
    <lineage>
        <taxon>Eukaryota</taxon>
        <taxon>Sar</taxon>
        <taxon>Alveolata</taxon>
        <taxon>Ciliophora</taxon>
        <taxon>Intramacronucleata</taxon>
        <taxon>Oligohymenophorea</taxon>
        <taxon>Peniculida</taxon>
        <taxon>Parameciidae</taxon>
        <taxon>Paramecium</taxon>
    </lineage>
</organism>
<evidence type="ECO:0000313" key="15">
    <source>
        <dbReference type="Proteomes" id="UP000683925"/>
    </source>
</evidence>
<name>A0A8S1W6Z6_PAROT</name>
<evidence type="ECO:0000256" key="3">
    <source>
        <dbReference type="ARBA" id="ARBA00022490"/>
    </source>
</evidence>
<dbReference type="OMA" id="YSNEVWK"/>
<sequence>MQQKEVDETQEEVKTIKAITPKEIKKIVKPQFEANPELFYPTKVFDKFGFTRCKCPKCGAYFWRHTDKKITCGDSNCEGKYSFIGVGTGKGAKGNKITYADAWNGFKKSLTSARVPCTAIDRYPVVARWRNDVDYVAAGIYCFQPFCVTGEMDPPANPLICPQFCVRFNDLDNIGLTGRHYSGFIMLGIQTFNYPEKYVFFKEECVEFNYRWLTEELEINPDDITFIEDVWAGGGNLGPSVEYFVNGLEVGNMVFMQYKYFHDGSYEELPIKIIDTGIGLERIPWLINGSPTSYHDVFAGAFAYLSEKLQVQYSNEVWKAFGPYSCLLNVDEIENVDKTWEYISTQIGYDVPTIKKEIEQLKDMYIILDHTRTVMMVVTDGSLPSNVGGGSNIRNIIRRVFAVLKKNSWWEKLGMDGLLQLFQEHKNDLAKLYGPFGEYKSFDLIIKQEYERWAKTDDDKKVKLEKLLKQKNNQLSIDDWIFAMSTHGIPADTISQISKLPIPGNLYAELADRAARITKAPEAILYNTVHLPETVNLYYQTPKDGKFNAKIVTIFSNVQQQNLPNIVILNQSPCTAIDRYPVVARWRNDVDYVAAGIYCFQPFCVTGEMDPPANPLICPQFCVRFNDLDNIGLTGRHYSGFIMLGIQTFNYPEKYVFFKEECVEFNYRWLTEELEINPDDITFIEDVWAGGGNLGPSVEYFVNGLEVGNMVFMQYKYFHDGSYEELPIKIIDTGIGLERIPWLINGSPTSYHDVFAGAFAYLSEKLQVQYSNEVWKAFGPYSCLLNVDEIENVDKTWEYISTQIGYDVPTIKKEIEQLKDMYIILDHTRTVMMVVTDGSLPSNVGGGSNIRNIIRRVFAVLKKNSWWEKLGMDGLLQLFQEHKNDLAKLYGPFGEYKSFDLIIKQEYERWAKTDDDKKVKLEKLLKQKNNQLSIDDWIFAMSTHGIPADTISQISKLPIPGNLYAELADRAARITKAPEAILYNTVHLPETVNLYYQTPKDGKFNAKIVTIFSNVQQQNLPNIVILNQSAFYPFGGGQDYDQGWLTIQGERHFVNNVQKVGKVVLHILDKPLSDPIDTYVNQEIKAEIDLDRRTILRNHHTATHIVFAACRRVLGPHVWQNGAHKSVNNAHLDITHFAPLTKEQEQNIENEVNKIILSARQINKGFMNKSDAEKEYGFRLYQGGIVPGNELRVVNIEGIDVEACCGTHCDSTSEVGWVRILKTQKLQDGVVRLYYVAGVKTIEVLNSEGEMINQLVKLWSISKNQLVEEGSKIFQEKKHYETAYNSIKAELIKSQMKYVIDGPNLKTIIQSNETNPTAYFSEIGKYIQQLKDSKKGLIFVADTFLYGAFGDGNFNVEELCKQIEEEGTQLKVNKQNKISVKDGKKCIQVNDVLTFSVLGKFNKNKALKYLKDLQFALF</sequence>
<dbReference type="OrthoDB" id="2423964at2759"/>
<dbReference type="GO" id="GO:0006419">
    <property type="term" value="P:alanyl-tRNA aminoacylation"/>
    <property type="evidence" value="ECO:0007669"/>
    <property type="project" value="InterPro"/>
</dbReference>
<evidence type="ECO:0000256" key="10">
    <source>
        <dbReference type="ARBA" id="ARBA00022884"/>
    </source>
</evidence>
<accession>A0A8S1W6Z6</accession>
<reference evidence="14" key="1">
    <citation type="submission" date="2021-01" db="EMBL/GenBank/DDBJ databases">
        <authorList>
            <consortium name="Genoscope - CEA"/>
            <person name="William W."/>
        </authorList>
    </citation>
    <scope>NUCLEOTIDE SEQUENCE</scope>
</reference>
<evidence type="ECO:0000256" key="4">
    <source>
        <dbReference type="ARBA" id="ARBA00022555"/>
    </source>
</evidence>
<dbReference type="FunFam" id="3.30.54.20:FF:000004">
    <property type="entry name" value="Alanine--tRNA ligase"/>
    <property type="match status" value="1"/>
</dbReference>
<keyword evidence="5" id="KW-0436">Ligase</keyword>
<dbReference type="InterPro" id="IPR050058">
    <property type="entry name" value="Ala-tRNA_ligase"/>
</dbReference>
<evidence type="ECO:0000256" key="6">
    <source>
        <dbReference type="ARBA" id="ARBA00022723"/>
    </source>
</evidence>
<dbReference type="HAMAP" id="MF_00036_A">
    <property type="entry name" value="Ala_tRNA_synth_A"/>
    <property type="match status" value="1"/>
</dbReference>
<dbReference type="InterPro" id="IPR022429">
    <property type="entry name" value="Ala-tRNA_lgiase_arc"/>
</dbReference>
<evidence type="ECO:0000259" key="13">
    <source>
        <dbReference type="PROSITE" id="PS50860"/>
    </source>
</evidence>
<gene>
    <name evidence="14" type="ORF">POCTA_138.1.T0860100</name>
</gene>
<dbReference type="SMART" id="SM00863">
    <property type="entry name" value="tRNA_SAD"/>
    <property type="match status" value="1"/>
</dbReference>
<keyword evidence="8" id="KW-0862">Zinc</keyword>
<dbReference type="Proteomes" id="UP000683925">
    <property type="component" value="Unassembled WGS sequence"/>
</dbReference>
<dbReference type="Pfam" id="PF01411">
    <property type="entry name" value="tRNA-synt_2c"/>
    <property type="match status" value="4"/>
</dbReference>
<keyword evidence="3" id="KW-0963">Cytoplasm</keyword>
<dbReference type="InterPro" id="IPR018165">
    <property type="entry name" value="Ala-tRNA-synth_IIc_core"/>
</dbReference>
<evidence type="ECO:0000256" key="8">
    <source>
        <dbReference type="ARBA" id="ARBA00022833"/>
    </source>
</evidence>
<feature type="domain" description="Alanyl-transfer RNA synthetases family profile" evidence="13">
    <location>
        <begin position="97"/>
        <end position="573"/>
    </location>
</feature>
<keyword evidence="11" id="KW-0648">Protein biosynthesis</keyword>
<dbReference type="GO" id="GO:0046872">
    <property type="term" value="F:metal ion binding"/>
    <property type="evidence" value="ECO:0007669"/>
    <property type="project" value="UniProtKB-KW"/>
</dbReference>
<dbReference type="FunFam" id="3.30.930.10:FF:000056">
    <property type="entry name" value="Alanine--tRNA ligase"/>
    <property type="match status" value="1"/>
</dbReference>
<keyword evidence="15" id="KW-1185">Reference proteome</keyword>
<evidence type="ECO:0000256" key="7">
    <source>
        <dbReference type="ARBA" id="ARBA00022741"/>
    </source>
</evidence>
<dbReference type="InterPro" id="IPR002318">
    <property type="entry name" value="Ala-tRNA-lgiase_IIc"/>
</dbReference>
<protein>
    <recommendedName>
        <fullName evidence="2">alanine--tRNA ligase</fullName>
        <ecNumber evidence="2">6.1.1.7</ecNumber>
    </recommendedName>
</protein>
<comment type="similarity">
    <text evidence="1">Belongs to the class-II aminoacyl-tRNA synthetase family.</text>
</comment>
<dbReference type="GO" id="GO:0005524">
    <property type="term" value="F:ATP binding"/>
    <property type="evidence" value="ECO:0007669"/>
    <property type="project" value="UniProtKB-KW"/>
</dbReference>
<feature type="domain" description="Alanyl-transfer RNA synthetases family profile" evidence="13">
    <location>
        <begin position="577"/>
        <end position="1247"/>
    </location>
</feature>
<keyword evidence="9" id="KW-0067">ATP-binding</keyword>
<dbReference type="PROSITE" id="PS50860">
    <property type="entry name" value="AA_TRNA_LIGASE_II_ALA"/>
    <property type="match status" value="2"/>
</dbReference>
<keyword evidence="12" id="KW-0030">Aminoacyl-tRNA synthetase</keyword>
<keyword evidence="7" id="KW-0547">Nucleotide-binding</keyword>
<evidence type="ECO:0000256" key="5">
    <source>
        <dbReference type="ARBA" id="ARBA00022598"/>
    </source>
</evidence>
<dbReference type="Pfam" id="PF07973">
    <property type="entry name" value="tRNA_SAD"/>
    <property type="match status" value="1"/>
</dbReference>
<dbReference type="FunFam" id="3.30.980.10:FF:000004">
    <property type="entry name" value="Alanine--tRNA ligase, cytoplasmic"/>
    <property type="match status" value="1"/>
</dbReference>
<dbReference type="GO" id="GO:0002161">
    <property type="term" value="F:aminoacyl-tRNA deacylase activity"/>
    <property type="evidence" value="ECO:0007669"/>
    <property type="project" value="TreeGrafter"/>
</dbReference>
<dbReference type="GO" id="GO:0000049">
    <property type="term" value="F:tRNA binding"/>
    <property type="evidence" value="ECO:0007669"/>
    <property type="project" value="UniProtKB-KW"/>
</dbReference>
<evidence type="ECO:0000256" key="11">
    <source>
        <dbReference type="ARBA" id="ARBA00022917"/>
    </source>
</evidence>
<evidence type="ECO:0000256" key="1">
    <source>
        <dbReference type="ARBA" id="ARBA00008226"/>
    </source>
</evidence>
<dbReference type="InterPro" id="IPR012947">
    <property type="entry name" value="tRNA_SAD"/>
</dbReference>
<dbReference type="PANTHER" id="PTHR11777">
    <property type="entry name" value="ALANYL-TRNA SYNTHETASE"/>
    <property type="match status" value="1"/>
</dbReference>
<proteinExistence type="inferred from homology"/>
<comment type="caution">
    <text evidence="14">The sequence shown here is derived from an EMBL/GenBank/DDBJ whole genome shotgun (WGS) entry which is preliminary data.</text>
</comment>
<dbReference type="NCBIfam" id="TIGR00344">
    <property type="entry name" value="alaS"/>
    <property type="match status" value="1"/>
</dbReference>
<keyword evidence="10" id="KW-0694">RNA-binding</keyword>